<evidence type="ECO:0000313" key="1">
    <source>
        <dbReference type="EMBL" id="CAC5393318.1"/>
    </source>
</evidence>
<dbReference type="OrthoDB" id="6092547at2759"/>
<keyword evidence="2" id="KW-1185">Reference proteome</keyword>
<protein>
    <recommendedName>
        <fullName evidence="3">Mab-21-like nucleotidyltransferase domain-containing protein</fullName>
    </recommendedName>
</protein>
<dbReference type="EMBL" id="CACVKT020005131">
    <property type="protein sequence ID" value="CAC5393318.1"/>
    <property type="molecule type" value="Genomic_DNA"/>
</dbReference>
<dbReference type="AlphaFoldDB" id="A0A6J8CA82"/>
<gene>
    <name evidence="1" type="ORF">MCOR_28188</name>
</gene>
<accession>A0A6J8CA82</accession>
<proteinExistence type="predicted"/>
<evidence type="ECO:0000313" key="2">
    <source>
        <dbReference type="Proteomes" id="UP000507470"/>
    </source>
</evidence>
<organism evidence="1 2">
    <name type="scientific">Mytilus coruscus</name>
    <name type="common">Sea mussel</name>
    <dbReference type="NCBI Taxonomy" id="42192"/>
    <lineage>
        <taxon>Eukaryota</taxon>
        <taxon>Metazoa</taxon>
        <taxon>Spiralia</taxon>
        <taxon>Lophotrochozoa</taxon>
        <taxon>Mollusca</taxon>
        <taxon>Bivalvia</taxon>
        <taxon>Autobranchia</taxon>
        <taxon>Pteriomorphia</taxon>
        <taxon>Mytilida</taxon>
        <taxon>Mytiloidea</taxon>
        <taxon>Mytilidae</taxon>
        <taxon>Mytilinae</taxon>
        <taxon>Mytilus</taxon>
    </lineage>
</organism>
<evidence type="ECO:0008006" key="3">
    <source>
        <dbReference type="Google" id="ProtNLM"/>
    </source>
</evidence>
<dbReference type="Proteomes" id="UP000507470">
    <property type="component" value="Unassembled WGS sequence"/>
</dbReference>
<name>A0A6J8CA82_MYTCO</name>
<sequence length="189" mass="21289">MSQTDRQLSLKTYQYLCNIIGTEEVVKTRRRIYCALDSVLRISNFTVISSGSKAEGLDLKGSDYDQMFVLKYFQVYENTSKMSSLTNKTPIIMDTSDTKPGFAKLKICNDDLSVSVVPVEEKDVLMIYDMSKTDRELSLKIFEYLCNIIGTEEVVKLRRKIFCALDCVPQIAETTVISSGSKAEGLEGQ</sequence>
<reference evidence="1 2" key="1">
    <citation type="submission" date="2020-06" db="EMBL/GenBank/DDBJ databases">
        <authorList>
            <person name="Li R."/>
            <person name="Bekaert M."/>
        </authorList>
    </citation>
    <scope>NUCLEOTIDE SEQUENCE [LARGE SCALE GENOMIC DNA]</scope>
    <source>
        <strain evidence="2">wild</strain>
    </source>
</reference>